<dbReference type="RefSeq" id="WP_170288423.1">
    <property type="nucleotide sequence ID" value="NZ_JACHIB010000007.1"/>
</dbReference>
<feature type="region of interest" description="Disordered" evidence="4">
    <location>
        <begin position="1"/>
        <end position="21"/>
    </location>
</feature>
<gene>
    <name evidence="6" type="ORF">HNR28_001493</name>
</gene>
<accession>A0A7W9TMH6</accession>
<dbReference type="SUPFAM" id="SSF46785">
    <property type="entry name" value="Winged helix' DNA-binding domain"/>
    <property type="match status" value="1"/>
</dbReference>
<evidence type="ECO:0000313" key="6">
    <source>
        <dbReference type="EMBL" id="MBB6083455.1"/>
    </source>
</evidence>
<dbReference type="Pfam" id="PF07729">
    <property type="entry name" value="FCD"/>
    <property type="match status" value="1"/>
</dbReference>
<dbReference type="SUPFAM" id="SSF48008">
    <property type="entry name" value="GntR ligand-binding domain-like"/>
    <property type="match status" value="1"/>
</dbReference>
<dbReference type="PANTHER" id="PTHR43537:SF45">
    <property type="entry name" value="GNTR FAMILY REGULATORY PROTEIN"/>
    <property type="match status" value="1"/>
</dbReference>
<dbReference type="InterPro" id="IPR036390">
    <property type="entry name" value="WH_DNA-bd_sf"/>
</dbReference>
<dbReference type="Pfam" id="PF00392">
    <property type="entry name" value="GntR"/>
    <property type="match status" value="1"/>
</dbReference>
<dbReference type="PROSITE" id="PS50949">
    <property type="entry name" value="HTH_GNTR"/>
    <property type="match status" value="1"/>
</dbReference>
<evidence type="ECO:0000313" key="7">
    <source>
        <dbReference type="Proteomes" id="UP000541136"/>
    </source>
</evidence>
<dbReference type="InterPro" id="IPR000524">
    <property type="entry name" value="Tscrpt_reg_HTH_GntR"/>
</dbReference>
<organism evidence="6 7">
    <name type="scientific">Castellaniella defragrans</name>
    <name type="common">Alcaligenes defragrans</name>
    <dbReference type="NCBI Taxonomy" id="75697"/>
    <lineage>
        <taxon>Bacteria</taxon>
        <taxon>Pseudomonadati</taxon>
        <taxon>Pseudomonadota</taxon>
        <taxon>Betaproteobacteria</taxon>
        <taxon>Burkholderiales</taxon>
        <taxon>Alcaligenaceae</taxon>
        <taxon>Castellaniella</taxon>
    </lineage>
</organism>
<evidence type="ECO:0000256" key="3">
    <source>
        <dbReference type="ARBA" id="ARBA00023163"/>
    </source>
</evidence>
<evidence type="ECO:0000256" key="2">
    <source>
        <dbReference type="ARBA" id="ARBA00023125"/>
    </source>
</evidence>
<reference evidence="6 7" key="1">
    <citation type="submission" date="2020-08" db="EMBL/GenBank/DDBJ databases">
        <title>Genomic Encyclopedia of Type Strains, Phase IV (KMG-IV): sequencing the most valuable type-strain genomes for metagenomic binning, comparative biology and taxonomic classification.</title>
        <authorList>
            <person name="Goeker M."/>
        </authorList>
    </citation>
    <scope>NUCLEOTIDE SEQUENCE [LARGE SCALE GENOMIC DNA]</scope>
    <source>
        <strain evidence="6 7">DSM 12141</strain>
    </source>
</reference>
<dbReference type="CDD" id="cd07377">
    <property type="entry name" value="WHTH_GntR"/>
    <property type="match status" value="1"/>
</dbReference>
<proteinExistence type="predicted"/>
<evidence type="ECO:0000259" key="5">
    <source>
        <dbReference type="PROSITE" id="PS50949"/>
    </source>
</evidence>
<dbReference type="Proteomes" id="UP000541136">
    <property type="component" value="Unassembled WGS sequence"/>
</dbReference>
<comment type="caution">
    <text evidence="6">The sequence shown here is derived from an EMBL/GenBank/DDBJ whole genome shotgun (WGS) entry which is preliminary data.</text>
</comment>
<dbReference type="SMART" id="SM00345">
    <property type="entry name" value="HTH_GNTR"/>
    <property type="match status" value="1"/>
</dbReference>
<dbReference type="SMART" id="SM00895">
    <property type="entry name" value="FCD"/>
    <property type="match status" value="1"/>
</dbReference>
<evidence type="ECO:0000256" key="4">
    <source>
        <dbReference type="SAM" id="MobiDB-lite"/>
    </source>
</evidence>
<dbReference type="GO" id="GO:0003677">
    <property type="term" value="F:DNA binding"/>
    <property type="evidence" value="ECO:0007669"/>
    <property type="project" value="UniProtKB-KW"/>
</dbReference>
<dbReference type="InterPro" id="IPR008920">
    <property type="entry name" value="TF_FadR/GntR_C"/>
</dbReference>
<dbReference type="AlphaFoldDB" id="A0A7W9TMH6"/>
<name>A0A7W9TMH6_CASDE</name>
<keyword evidence="2 6" id="KW-0238">DNA-binding</keyword>
<dbReference type="EMBL" id="JACHIB010000007">
    <property type="protein sequence ID" value="MBB6083455.1"/>
    <property type="molecule type" value="Genomic_DNA"/>
</dbReference>
<dbReference type="Gene3D" id="1.10.10.10">
    <property type="entry name" value="Winged helix-like DNA-binding domain superfamily/Winged helix DNA-binding domain"/>
    <property type="match status" value="1"/>
</dbReference>
<dbReference type="InterPro" id="IPR036388">
    <property type="entry name" value="WH-like_DNA-bd_sf"/>
</dbReference>
<dbReference type="Gene3D" id="1.20.120.530">
    <property type="entry name" value="GntR ligand-binding domain-like"/>
    <property type="match status" value="1"/>
</dbReference>
<dbReference type="GO" id="GO:0003700">
    <property type="term" value="F:DNA-binding transcription factor activity"/>
    <property type="evidence" value="ECO:0007669"/>
    <property type="project" value="InterPro"/>
</dbReference>
<dbReference type="PANTHER" id="PTHR43537">
    <property type="entry name" value="TRANSCRIPTIONAL REGULATOR, GNTR FAMILY"/>
    <property type="match status" value="1"/>
</dbReference>
<dbReference type="InterPro" id="IPR011711">
    <property type="entry name" value="GntR_C"/>
</dbReference>
<protein>
    <submittedName>
        <fullName evidence="6">DNA-binding GntR family transcriptional regulator</fullName>
    </submittedName>
</protein>
<feature type="compositionally biased region" description="Polar residues" evidence="4">
    <location>
        <begin position="1"/>
        <end position="11"/>
    </location>
</feature>
<sequence length="245" mass="27816">MSDTRAPSAPSSWLRAPKRAEPASTRTVMQAVYQRLLHEILTLELKPGEALSENMLADRLNVSRTPVREALVLLATKQLVDIYPQRKTIVAPIRISNLKKSQFIRESLEINLIKKALESGHQLALHEELERQIAFQETCIRNGDIASFYASDEAFHRSIVDHAGLPELWMDIADAKLHMDRARQFTLKHVDSMAEIIEQHRAIALAIKSGESAIAETAVKEHLRKIFQHLSQTATQFPEYFEFDA</sequence>
<evidence type="ECO:0000256" key="1">
    <source>
        <dbReference type="ARBA" id="ARBA00023015"/>
    </source>
</evidence>
<keyword evidence="1" id="KW-0805">Transcription regulation</keyword>
<keyword evidence="3" id="KW-0804">Transcription</keyword>
<feature type="domain" description="HTH gntR-type" evidence="5">
    <location>
        <begin position="26"/>
        <end position="93"/>
    </location>
</feature>